<evidence type="ECO:0000256" key="1">
    <source>
        <dbReference type="ARBA" id="ARBA00022553"/>
    </source>
</evidence>
<accession>A0A1F6VB31</accession>
<gene>
    <name evidence="4" type="ORF">A2W18_00370</name>
</gene>
<evidence type="ECO:0000259" key="3">
    <source>
        <dbReference type="PROSITE" id="PS50110"/>
    </source>
</evidence>
<name>A0A1F6VB31_9PROT</name>
<dbReference type="PANTHER" id="PTHR44591:SF25">
    <property type="entry name" value="CHEMOTAXIS TWO-COMPONENT RESPONSE REGULATOR"/>
    <property type="match status" value="1"/>
</dbReference>
<evidence type="ECO:0000313" key="4">
    <source>
        <dbReference type="EMBL" id="OGI66769.1"/>
    </source>
</evidence>
<dbReference type="GO" id="GO:0000160">
    <property type="term" value="P:phosphorelay signal transduction system"/>
    <property type="evidence" value="ECO:0007669"/>
    <property type="project" value="InterPro"/>
</dbReference>
<feature type="modified residue" description="4-aspartylphosphate" evidence="2">
    <location>
        <position position="62"/>
    </location>
</feature>
<reference evidence="4 5" key="1">
    <citation type="journal article" date="2016" name="Nat. Commun.">
        <title>Thousands of microbial genomes shed light on interconnected biogeochemical processes in an aquifer system.</title>
        <authorList>
            <person name="Anantharaman K."/>
            <person name="Brown C.T."/>
            <person name="Hug L.A."/>
            <person name="Sharon I."/>
            <person name="Castelle C.J."/>
            <person name="Probst A.J."/>
            <person name="Thomas B.C."/>
            <person name="Singh A."/>
            <person name="Wilkins M.J."/>
            <person name="Karaoz U."/>
            <person name="Brodie E.L."/>
            <person name="Williams K.H."/>
            <person name="Hubbard S.S."/>
            <person name="Banfield J.F."/>
        </authorList>
    </citation>
    <scope>NUCLEOTIDE SEQUENCE [LARGE SCALE GENOMIC DNA]</scope>
</reference>
<evidence type="ECO:0000313" key="5">
    <source>
        <dbReference type="Proteomes" id="UP000179076"/>
    </source>
</evidence>
<sequence length="244" mass="26854">MTSTQQQGDDRPWVLIVDDSRVVRRTILNTLGTAFNVLEAGDGAAGWRMLRQNSRIDVVISDIQMPEMDGYSLICKVRAVEDPALREVPIIVITSAEDDITRERAYACGANDFILKPFHADQLISCVSNQIAEYRKTATPLTTNTPAATATKPKADVVPITIADTGPGTIETALDHIDTGLNILRGLKTISIAPHALNLVMRFLPLLKYCNTKYNLGMDREIATFQQRINAVRNAPTPIKQPAQ</sequence>
<dbReference type="Gene3D" id="3.40.50.2300">
    <property type="match status" value="1"/>
</dbReference>
<protein>
    <recommendedName>
        <fullName evidence="3">Response regulatory domain-containing protein</fullName>
    </recommendedName>
</protein>
<organism evidence="4 5">
    <name type="scientific">Candidatus Muproteobacteria bacterium RBG_16_60_9</name>
    <dbReference type="NCBI Taxonomy" id="1817755"/>
    <lineage>
        <taxon>Bacteria</taxon>
        <taxon>Pseudomonadati</taxon>
        <taxon>Pseudomonadota</taxon>
        <taxon>Candidatus Muproteobacteria</taxon>
    </lineage>
</organism>
<comment type="caution">
    <text evidence="4">The sequence shown here is derived from an EMBL/GenBank/DDBJ whole genome shotgun (WGS) entry which is preliminary data.</text>
</comment>
<dbReference type="Pfam" id="PF00072">
    <property type="entry name" value="Response_reg"/>
    <property type="match status" value="1"/>
</dbReference>
<dbReference type="Proteomes" id="UP000179076">
    <property type="component" value="Unassembled WGS sequence"/>
</dbReference>
<dbReference type="SUPFAM" id="SSF52172">
    <property type="entry name" value="CheY-like"/>
    <property type="match status" value="1"/>
</dbReference>
<dbReference type="InterPro" id="IPR001789">
    <property type="entry name" value="Sig_transdc_resp-reg_receiver"/>
</dbReference>
<dbReference type="InterPro" id="IPR050595">
    <property type="entry name" value="Bact_response_regulator"/>
</dbReference>
<proteinExistence type="predicted"/>
<dbReference type="InterPro" id="IPR011006">
    <property type="entry name" value="CheY-like_superfamily"/>
</dbReference>
<dbReference type="PANTHER" id="PTHR44591">
    <property type="entry name" value="STRESS RESPONSE REGULATOR PROTEIN 1"/>
    <property type="match status" value="1"/>
</dbReference>
<dbReference type="EMBL" id="MFSP01000078">
    <property type="protein sequence ID" value="OGI66769.1"/>
    <property type="molecule type" value="Genomic_DNA"/>
</dbReference>
<dbReference type="SMART" id="SM00448">
    <property type="entry name" value="REC"/>
    <property type="match status" value="1"/>
</dbReference>
<dbReference type="AlphaFoldDB" id="A0A1F6VB31"/>
<evidence type="ECO:0000256" key="2">
    <source>
        <dbReference type="PROSITE-ProRule" id="PRU00169"/>
    </source>
</evidence>
<feature type="domain" description="Response regulatory" evidence="3">
    <location>
        <begin position="13"/>
        <end position="131"/>
    </location>
</feature>
<dbReference type="PROSITE" id="PS50110">
    <property type="entry name" value="RESPONSE_REGULATORY"/>
    <property type="match status" value="1"/>
</dbReference>
<keyword evidence="1 2" id="KW-0597">Phosphoprotein</keyword>